<dbReference type="PROSITE" id="PS00723">
    <property type="entry name" value="POLYPRENYL_SYNTHASE_1"/>
    <property type="match status" value="1"/>
</dbReference>
<protein>
    <submittedName>
        <fullName evidence="7">Phosphoesterase</fullName>
    </submittedName>
</protein>
<evidence type="ECO:0000313" key="7">
    <source>
        <dbReference type="EMBL" id="AUX33504.1"/>
    </source>
</evidence>
<dbReference type="CDD" id="cd00685">
    <property type="entry name" value="Trans_IPPS_HT"/>
    <property type="match status" value="1"/>
</dbReference>
<evidence type="ECO:0000313" key="8">
    <source>
        <dbReference type="Proteomes" id="UP000295497"/>
    </source>
</evidence>
<dbReference type="Gene3D" id="1.10.600.10">
    <property type="entry name" value="Farnesyl Diphosphate Synthase"/>
    <property type="match status" value="1"/>
</dbReference>
<proteinExistence type="inferred from homology"/>
<sequence>MSSAAALSVQGSSPGAAPGPQPDLGAVYLEEHRELVLEEIRRIIRAGSPGDDRAYRLMLDYPLRRAKGLRPALCIAVCRALGGELEEVLPSAAVVEMYHNAFLIHDDIEDGSLTRRGGPALHRTHGVPAAVNCGDGLLALTLGPLLANTDRLGLGRALRILDVYARAVIESFEGQAQELSWIDEGTWQLTDADYESMVRRKTCSYSFVAPGLVGAAVAGAEPRLEALLVSFLESLGLAFQIQDDLLNLEEGRADYGKELAGDLWEGKRTLMLLHALRSAREADREEALRILRKPRPAAGSPEAGLADLLRGMVEERIIDEAGRAAMMRYLDRRAASSGEKTEDDVRFLWRLIDDHGGIEHARGVAGRHAASAEVRWRELAEVLADSVHKRFIGWLKDYVVQRTW</sequence>
<dbReference type="Proteomes" id="UP000295497">
    <property type="component" value="Chromosome"/>
</dbReference>
<evidence type="ECO:0000256" key="3">
    <source>
        <dbReference type="ARBA" id="ARBA00022679"/>
    </source>
</evidence>
<keyword evidence="3 6" id="KW-0808">Transferase</keyword>
<evidence type="ECO:0000256" key="2">
    <source>
        <dbReference type="ARBA" id="ARBA00006706"/>
    </source>
</evidence>
<dbReference type="SFLD" id="SFLDG01017">
    <property type="entry name" value="Polyprenyl_Transferase_Like"/>
    <property type="match status" value="1"/>
</dbReference>
<keyword evidence="5" id="KW-0460">Magnesium</keyword>
<reference evidence="7 8" key="1">
    <citation type="submission" date="2015-09" db="EMBL/GenBank/DDBJ databases">
        <title>Sorangium comparison.</title>
        <authorList>
            <person name="Zaburannyi N."/>
            <person name="Bunk B."/>
            <person name="Overmann J."/>
            <person name="Mueller R."/>
        </authorList>
    </citation>
    <scope>NUCLEOTIDE SEQUENCE [LARGE SCALE GENOMIC DNA]</scope>
    <source>
        <strain evidence="7 8">So ce836</strain>
    </source>
</reference>
<name>A0A4P2QT53_SORCE</name>
<dbReference type="InterPro" id="IPR008949">
    <property type="entry name" value="Isoprenoid_synthase_dom_sf"/>
</dbReference>
<comment type="similarity">
    <text evidence="2 6">Belongs to the FPP/GGPP synthase family.</text>
</comment>
<dbReference type="Pfam" id="PF00348">
    <property type="entry name" value="polyprenyl_synt"/>
    <property type="match status" value="1"/>
</dbReference>
<dbReference type="GO" id="GO:0046872">
    <property type="term" value="F:metal ion binding"/>
    <property type="evidence" value="ECO:0007669"/>
    <property type="project" value="UniProtKB-KW"/>
</dbReference>
<evidence type="ECO:0000256" key="4">
    <source>
        <dbReference type="ARBA" id="ARBA00022723"/>
    </source>
</evidence>
<dbReference type="SUPFAM" id="SSF48576">
    <property type="entry name" value="Terpenoid synthases"/>
    <property type="match status" value="1"/>
</dbReference>
<dbReference type="AlphaFoldDB" id="A0A4P2QT53"/>
<organism evidence="7 8">
    <name type="scientific">Sorangium cellulosum</name>
    <name type="common">Polyangium cellulosum</name>
    <dbReference type="NCBI Taxonomy" id="56"/>
    <lineage>
        <taxon>Bacteria</taxon>
        <taxon>Pseudomonadati</taxon>
        <taxon>Myxococcota</taxon>
        <taxon>Polyangia</taxon>
        <taxon>Polyangiales</taxon>
        <taxon>Polyangiaceae</taxon>
        <taxon>Sorangium</taxon>
    </lineage>
</organism>
<dbReference type="SFLD" id="SFLDS00005">
    <property type="entry name" value="Isoprenoid_Synthase_Type_I"/>
    <property type="match status" value="1"/>
</dbReference>
<dbReference type="PANTHER" id="PTHR12001:SF85">
    <property type="entry name" value="SHORT CHAIN ISOPRENYL DIPHOSPHATE SYNTHASE"/>
    <property type="match status" value="1"/>
</dbReference>
<evidence type="ECO:0000256" key="1">
    <source>
        <dbReference type="ARBA" id="ARBA00001946"/>
    </source>
</evidence>
<dbReference type="GO" id="GO:0004659">
    <property type="term" value="F:prenyltransferase activity"/>
    <property type="evidence" value="ECO:0007669"/>
    <property type="project" value="InterPro"/>
</dbReference>
<accession>A0A4P2QT53</accession>
<dbReference type="InterPro" id="IPR033749">
    <property type="entry name" value="Polyprenyl_synt_CS"/>
</dbReference>
<keyword evidence="4" id="KW-0479">Metal-binding</keyword>
<dbReference type="EMBL" id="CP012672">
    <property type="protein sequence ID" value="AUX33504.1"/>
    <property type="molecule type" value="Genomic_DNA"/>
</dbReference>
<dbReference type="GO" id="GO:0008299">
    <property type="term" value="P:isoprenoid biosynthetic process"/>
    <property type="evidence" value="ECO:0007669"/>
    <property type="project" value="InterPro"/>
</dbReference>
<comment type="cofactor">
    <cofactor evidence="1">
        <name>Mg(2+)</name>
        <dbReference type="ChEBI" id="CHEBI:18420"/>
    </cofactor>
</comment>
<evidence type="ECO:0000256" key="5">
    <source>
        <dbReference type="ARBA" id="ARBA00022842"/>
    </source>
</evidence>
<gene>
    <name evidence="7" type="ORF">SOCE836_056640</name>
</gene>
<dbReference type="PROSITE" id="PS00444">
    <property type="entry name" value="POLYPRENYL_SYNTHASE_2"/>
    <property type="match status" value="1"/>
</dbReference>
<dbReference type="InterPro" id="IPR000092">
    <property type="entry name" value="Polyprenyl_synt"/>
</dbReference>
<evidence type="ECO:0000256" key="6">
    <source>
        <dbReference type="RuleBase" id="RU004466"/>
    </source>
</evidence>
<dbReference type="PANTHER" id="PTHR12001">
    <property type="entry name" value="GERANYLGERANYL PYROPHOSPHATE SYNTHASE"/>
    <property type="match status" value="1"/>
</dbReference>